<dbReference type="InterPro" id="IPR018841">
    <property type="entry name" value="DUF2442"/>
</dbReference>
<dbReference type="Proteomes" id="UP000186607">
    <property type="component" value="Unassembled WGS sequence"/>
</dbReference>
<dbReference type="GO" id="GO:0003677">
    <property type="term" value="F:DNA binding"/>
    <property type="evidence" value="ECO:0007669"/>
    <property type="project" value="InterPro"/>
</dbReference>
<dbReference type="STRING" id="249408.BOO71_0001714"/>
<comment type="caution">
    <text evidence="1">The sequence shown here is derived from an EMBL/GenBank/DDBJ whole genome shotgun (WGS) entry which is preliminary data.</text>
</comment>
<dbReference type="CDD" id="cd00093">
    <property type="entry name" value="HTH_XRE"/>
    <property type="match status" value="1"/>
</dbReference>
<dbReference type="SUPFAM" id="SSF143880">
    <property type="entry name" value="NE0471 N-terminal domain-like"/>
    <property type="match status" value="1"/>
</dbReference>
<name>A0A1U7P3N3_9DEIO</name>
<accession>A0A1U7P3N3</accession>
<evidence type="ECO:0000313" key="2">
    <source>
        <dbReference type="Proteomes" id="UP000186607"/>
    </source>
</evidence>
<proteinExistence type="predicted"/>
<sequence>MYKLAAIVAEAPHILHLTFTDGAAVTADVSSLPSGGGVFAPLEDPAFFNQVAVGVRGRSLGWPGELDLDADSFRPETYGNMPPEFPLSDFVPPQTANPVSQKLRQAVEASGEAQAVIAQRAGMRQQALSRLIDPYYEGHSLATLTRLADALGMELRVELVPKEKRAS</sequence>
<protein>
    <recommendedName>
        <fullName evidence="3">HTH cro/C1-type domain-containing protein</fullName>
    </recommendedName>
</protein>
<dbReference type="RefSeq" id="WP_075830478.1">
    <property type="nucleotide sequence ID" value="NZ_MSTI01000020.1"/>
</dbReference>
<dbReference type="InterPro" id="IPR036782">
    <property type="entry name" value="NE0471-like_N"/>
</dbReference>
<dbReference type="Gene3D" id="3.30.2020.10">
    <property type="entry name" value="NE0471-like N-terminal domain"/>
    <property type="match status" value="1"/>
</dbReference>
<dbReference type="SUPFAM" id="SSF47413">
    <property type="entry name" value="lambda repressor-like DNA-binding domains"/>
    <property type="match status" value="1"/>
</dbReference>
<reference evidence="1 2" key="1">
    <citation type="submission" date="2017-01" db="EMBL/GenBank/DDBJ databases">
        <title>Genome Analysis of Deinococcus marmoris KOPRI26562.</title>
        <authorList>
            <person name="Kim J.H."/>
            <person name="Oh H.-M."/>
        </authorList>
    </citation>
    <scope>NUCLEOTIDE SEQUENCE [LARGE SCALE GENOMIC DNA]</scope>
    <source>
        <strain evidence="1 2">KOPRI26562</strain>
    </source>
</reference>
<keyword evidence="2" id="KW-1185">Reference proteome</keyword>
<dbReference type="Gene3D" id="1.10.260.40">
    <property type="entry name" value="lambda repressor-like DNA-binding domains"/>
    <property type="match status" value="1"/>
</dbReference>
<dbReference type="AlphaFoldDB" id="A0A1U7P3N3"/>
<dbReference type="OrthoDB" id="6935755at2"/>
<organism evidence="1 2">
    <name type="scientific">Deinococcus marmoris</name>
    <dbReference type="NCBI Taxonomy" id="249408"/>
    <lineage>
        <taxon>Bacteria</taxon>
        <taxon>Thermotogati</taxon>
        <taxon>Deinococcota</taxon>
        <taxon>Deinococci</taxon>
        <taxon>Deinococcales</taxon>
        <taxon>Deinococcaceae</taxon>
        <taxon>Deinococcus</taxon>
    </lineage>
</organism>
<dbReference type="InterPro" id="IPR001387">
    <property type="entry name" value="Cro/C1-type_HTH"/>
</dbReference>
<dbReference type="InterPro" id="IPR010982">
    <property type="entry name" value="Lambda_DNA-bd_dom_sf"/>
</dbReference>
<dbReference type="EMBL" id="MSTI01000020">
    <property type="protein sequence ID" value="OLV19783.1"/>
    <property type="molecule type" value="Genomic_DNA"/>
</dbReference>
<dbReference type="Pfam" id="PF10387">
    <property type="entry name" value="DUF2442"/>
    <property type="match status" value="1"/>
</dbReference>
<evidence type="ECO:0000313" key="1">
    <source>
        <dbReference type="EMBL" id="OLV19783.1"/>
    </source>
</evidence>
<evidence type="ECO:0008006" key="3">
    <source>
        <dbReference type="Google" id="ProtNLM"/>
    </source>
</evidence>
<gene>
    <name evidence="1" type="ORF">BOO71_0001714</name>
</gene>